<keyword evidence="1" id="KW-0433">Leucine-rich repeat</keyword>
<dbReference type="InterPro" id="IPR001611">
    <property type="entry name" value="Leu-rich_rpt"/>
</dbReference>
<keyword evidence="4" id="KW-1185">Reference proteome</keyword>
<proteinExistence type="predicted"/>
<sequence length="265" mass="30284">MTRTEETFAERILRRINGATVNTPPVRNVNATLENQLERAEKTGILSLANGKLKEIPDIFTVDLRSLDLNKNLLKFIPDDMARFADSLRHLTIADNRLAEVPLVIAQLTRLETLDLSGNRLTSVTSFPFEDLARLRVLRLQRNKIRTLPARIGACEQLRELDVSDNEIESLPPDLANAAALEELRCVGNQLTEVPTAWRRMRAVKVMRLDKNRLTKFPGELLRETPVVVVSISDNPMQEEDLHALEGYEEYSERRKDRCDQFLRS</sequence>
<name>A0A4P9XR70_9FUNG</name>
<dbReference type="InterPro" id="IPR003591">
    <property type="entry name" value="Leu-rich_rpt_typical-subtyp"/>
</dbReference>
<evidence type="ECO:0000313" key="3">
    <source>
        <dbReference type="EMBL" id="RKP08577.1"/>
    </source>
</evidence>
<dbReference type="PANTHER" id="PTHR24366">
    <property type="entry name" value="IG(IMMUNOGLOBULIN) AND LRR(LEUCINE RICH REPEAT) DOMAINS"/>
    <property type="match status" value="1"/>
</dbReference>
<dbReference type="Gene3D" id="3.80.10.10">
    <property type="entry name" value="Ribonuclease Inhibitor"/>
    <property type="match status" value="1"/>
</dbReference>
<dbReference type="InterPro" id="IPR032675">
    <property type="entry name" value="LRR_dom_sf"/>
</dbReference>
<gene>
    <name evidence="3" type="ORF">THASP1DRAFT_29625</name>
</gene>
<reference evidence="4" key="1">
    <citation type="journal article" date="2018" name="Nat. Microbiol.">
        <title>Leveraging single-cell genomics to expand the fungal tree of life.</title>
        <authorList>
            <person name="Ahrendt S.R."/>
            <person name="Quandt C.A."/>
            <person name="Ciobanu D."/>
            <person name="Clum A."/>
            <person name="Salamov A."/>
            <person name="Andreopoulos B."/>
            <person name="Cheng J.F."/>
            <person name="Woyke T."/>
            <person name="Pelin A."/>
            <person name="Henrissat B."/>
            <person name="Reynolds N.K."/>
            <person name="Benny G.L."/>
            <person name="Smith M.E."/>
            <person name="James T.Y."/>
            <person name="Grigoriev I.V."/>
        </authorList>
    </citation>
    <scope>NUCLEOTIDE SEQUENCE [LARGE SCALE GENOMIC DNA]</scope>
    <source>
        <strain evidence="4">RSA 1356</strain>
    </source>
</reference>
<dbReference type="Proteomes" id="UP000271241">
    <property type="component" value="Unassembled WGS sequence"/>
</dbReference>
<dbReference type="SUPFAM" id="SSF52058">
    <property type="entry name" value="L domain-like"/>
    <property type="match status" value="1"/>
</dbReference>
<accession>A0A4P9XR70</accession>
<dbReference type="EMBL" id="KZ992589">
    <property type="protein sequence ID" value="RKP08577.1"/>
    <property type="molecule type" value="Genomic_DNA"/>
</dbReference>
<dbReference type="AlphaFoldDB" id="A0A4P9XR70"/>
<organism evidence="3 4">
    <name type="scientific">Thamnocephalis sphaerospora</name>
    <dbReference type="NCBI Taxonomy" id="78915"/>
    <lineage>
        <taxon>Eukaryota</taxon>
        <taxon>Fungi</taxon>
        <taxon>Fungi incertae sedis</taxon>
        <taxon>Zoopagomycota</taxon>
        <taxon>Zoopagomycotina</taxon>
        <taxon>Zoopagomycetes</taxon>
        <taxon>Zoopagales</taxon>
        <taxon>Sigmoideomycetaceae</taxon>
        <taxon>Thamnocephalis</taxon>
    </lineage>
</organism>
<evidence type="ECO:0000256" key="2">
    <source>
        <dbReference type="ARBA" id="ARBA00022737"/>
    </source>
</evidence>
<dbReference type="Pfam" id="PF13855">
    <property type="entry name" value="LRR_8"/>
    <property type="match status" value="1"/>
</dbReference>
<protein>
    <submittedName>
        <fullName evidence="3">Uncharacterized protein</fullName>
    </submittedName>
</protein>
<dbReference type="SMART" id="SM00364">
    <property type="entry name" value="LRR_BAC"/>
    <property type="match status" value="4"/>
</dbReference>
<dbReference type="PROSITE" id="PS51450">
    <property type="entry name" value="LRR"/>
    <property type="match status" value="2"/>
</dbReference>
<dbReference type="OrthoDB" id="5557245at2759"/>
<dbReference type="SMART" id="SM00369">
    <property type="entry name" value="LRR_TYP"/>
    <property type="match status" value="5"/>
</dbReference>
<evidence type="ECO:0000313" key="4">
    <source>
        <dbReference type="Proteomes" id="UP000271241"/>
    </source>
</evidence>
<keyword evidence="2" id="KW-0677">Repeat</keyword>
<dbReference type="STRING" id="78915.A0A4P9XR70"/>
<dbReference type="PANTHER" id="PTHR24366:SF96">
    <property type="entry name" value="LEUCINE RICH REPEAT CONTAINING 53"/>
    <property type="match status" value="1"/>
</dbReference>
<evidence type="ECO:0000256" key="1">
    <source>
        <dbReference type="ARBA" id="ARBA00022614"/>
    </source>
</evidence>